<evidence type="ECO:0000313" key="2">
    <source>
        <dbReference type="EMBL" id="MEJ8572378.1"/>
    </source>
</evidence>
<dbReference type="EMBL" id="JAZHOF010000005">
    <property type="protein sequence ID" value="MEJ8572378.1"/>
    <property type="molecule type" value="Genomic_DNA"/>
</dbReference>
<gene>
    <name evidence="2" type="ORF">V3328_12885</name>
</gene>
<dbReference type="PANTHER" id="PTHR43798">
    <property type="entry name" value="MONOACYLGLYCEROL LIPASE"/>
    <property type="match status" value="1"/>
</dbReference>
<dbReference type="SUPFAM" id="SSF53474">
    <property type="entry name" value="alpha/beta-Hydrolases"/>
    <property type="match status" value="1"/>
</dbReference>
<keyword evidence="2" id="KW-0378">Hydrolase</keyword>
<dbReference type="InterPro" id="IPR050266">
    <property type="entry name" value="AB_hydrolase_sf"/>
</dbReference>
<dbReference type="InterPro" id="IPR029058">
    <property type="entry name" value="AB_hydrolase_fold"/>
</dbReference>
<dbReference type="AlphaFoldDB" id="A0AAW9RPX0"/>
<organism evidence="2 3">
    <name type="scientific">Microbaculum marinum</name>
    <dbReference type="NCBI Taxonomy" id="1764581"/>
    <lineage>
        <taxon>Bacteria</taxon>
        <taxon>Pseudomonadati</taxon>
        <taxon>Pseudomonadota</taxon>
        <taxon>Alphaproteobacteria</taxon>
        <taxon>Hyphomicrobiales</taxon>
        <taxon>Tepidamorphaceae</taxon>
        <taxon>Microbaculum</taxon>
    </lineage>
</organism>
<accession>A0AAW9RPX0</accession>
<sequence>MADVRLNHVIDGSGPNVLLLHPVGLDVTFLKPLADCLSDRYTVMRADMRGHGGTPTHRPATLDDLVDDIHGLIAERAFAPATVVGMSFGGMLAQSLAVAYPHDVSALVLSTTAATFTPETRAVMEERAVTAEKGGMEAVLQDTLQRWFTPSFLGEPIVERVRDRLLADDVAGWAQTWRAIATLDVAPRLDAIEVPTLCIAGSEDKATPPTSVRAIAERIPGAEYVEVAGAPHMLFLERPGEMARLAREFLDRTIGK</sequence>
<feature type="domain" description="AB hydrolase-1" evidence="1">
    <location>
        <begin position="17"/>
        <end position="244"/>
    </location>
</feature>
<dbReference type="Pfam" id="PF12697">
    <property type="entry name" value="Abhydrolase_6"/>
    <property type="match status" value="1"/>
</dbReference>
<dbReference type="RefSeq" id="WP_340330081.1">
    <property type="nucleotide sequence ID" value="NZ_JAZHOF010000005.1"/>
</dbReference>
<dbReference type="InterPro" id="IPR000073">
    <property type="entry name" value="AB_hydrolase_1"/>
</dbReference>
<protein>
    <submittedName>
        <fullName evidence="2">Alpha/beta fold hydrolase</fullName>
    </submittedName>
</protein>
<dbReference type="Gene3D" id="3.40.50.1820">
    <property type="entry name" value="alpha/beta hydrolase"/>
    <property type="match status" value="1"/>
</dbReference>
<evidence type="ECO:0000259" key="1">
    <source>
        <dbReference type="Pfam" id="PF12697"/>
    </source>
</evidence>
<evidence type="ECO:0000313" key="3">
    <source>
        <dbReference type="Proteomes" id="UP001378188"/>
    </source>
</evidence>
<dbReference type="PRINTS" id="PR00111">
    <property type="entry name" value="ABHYDROLASE"/>
</dbReference>
<name>A0AAW9RPX0_9HYPH</name>
<dbReference type="Proteomes" id="UP001378188">
    <property type="component" value="Unassembled WGS sequence"/>
</dbReference>
<proteinExistence type="predicted"/>
<comment type="caution">
    <text evidence="2">The sequence shown here is derived from an EMBL/GenBank/DDBJ whole genome shotgun (WGS) entry which is preliminary data.</text>
</comment>
<dbReference type="GO" id="GO:0016787">
    <property type="term" value="F:hydrolase activity"/>
    <property type="evidence" value="ECO:0007669"/>
    <property type="project" value="UniProtKB-KW"/>
</dbReference>
<reference evidence="2 3" key="1">
    <citation type="submission" date="2024-02" db="EMBL/GenBank/DDBJ databases">
        <title>Genome analysis and characterization of Microbaculum marinisediminis sp. nov., isolated from marine sediment.</title>
        <authorList>
            <person name="Du Z.-J."/>
            <person name="Ye Y.-Q."/>
            <person name="Zhang Z.-R."/>
            <person name="Yuan S.-M."/>
            <person name="Zhang X.-Y."/>
        </authorList>
    </citation>
    <scope>NUCLEOTIDE SEQUENCE [LARGE SCALE GENOMIC DNA]</scope>
    <source>
        <strain evidence="2 3">SDUM1044001</strain>
    </source>
</reference>
<keyword evidence="3" id="KW-1185">Reference proteome</keyword>